<reference evidence="1" key="2">
    <citation type="journal article" date="2015" name="Data Brief">
        <title>Shoot transcriptome of the giant reed, Arundo donax.</title>
        <authorList>
            <person name="Barrero R.A."/>
            <person name="Guerrero F.D."/>
            <person name="Moolhuijzen P."/>
            <person name="Goolsby J.A."/>
            <person name="Tidwell J."/>
            <person name="Bellgard S.E."/>
            <person name="Bellgard M.I."/>
        </authorList>
    </citation>
    <scope>NUCLEOTIDE SEQUENCE</scope>
    <source>
        <tissue evidence="1">Shoot tissue taken approximately 20 cm above the soil surface</tissue>
    </source>
</reference>
<evidence type="ECO:0000313" key="1">
    <source>
        <dbReference type="EMBL" id="JAE22469.1"/>
    </source>
</evidence>
<dbReference type="EMBL" id="GBRH01175427">
    <property type="protein sequence ID" value="JAE22469.1"/>
    <property type="molecule type" value="Transcribed_RNA"/>
</dbReference>
<protein>
    <submittedName>
        <fullName evidence="1">Uncharacterized protein</fullName>
    </submittedName>
</protein>
<accession>A0A0A9GG84</accession>
<reference evidence="1" key="1">
    <citation type="submission" date="2014-09" db="EMBL/GenBank/DDBJ databases">
        <authorList>
            <person name="Magalhaes I.L.F."/>
            <person name="Oliveira U."/>
            <person name="Santos F.R."/>
            <person name="Vidigal T.H.D.A."/>
            <person name="Brescovit A.D."/>
            <person name="Santos A.J."/>
        </authorList>
    </citation>
    <scope>NUCLEOTIDE SEQUENCE</scope>
    <source>
        <tissue evidence="1">Shoot tissue taken approximately 20 cm above the soil surface</tissue>
    </source>
</reference>
<name>A0A0A9GG84_ARUDO</name>
<dbReference type="AlphaFoldDB" id="A0A0A9GG84"/>
<organism evidence="1">
    <name type="scientific">Arundo donax</name>
    <name type="common">Giant reed</name>
    <name type="synonym">Donax arundinaceus</name>
    <dbReference type="NCBI Taxonomy" id="35708"/>
    <lineage>
        <taxon>Eukaryota</taxon>
        <taxon>Viridiplantae</taxon>
        <taxon>Streptophyta</taxon>
        <taxon>Embryophyta</taxon>
        <taxon>Tracheophyta</taxon>
        <taxon>Spermatophyta</taxon>
        <taxon>Magnoliopsida</taxon>
        <taxon>Liliopsida</taxon>
        <taxon>Poales</taxon>
        <taxon>Poaceae</taxon>
        <taxon>PACMAD clade</taxon>
        <taxon>Arundinoideae</taxon>
        <taxon>Arundineae</taxon>
        <taxon>Arundo</taxon>
    </lineage>
</organism>
<sequence>MTPGSIHLFKNYHSPGNLVPCKLFVDNSIDRCLWIGPRVSGSVSTAGMCSTTQYRADRMNCEMQRCML</sequence>
<proteinExistence type="predicted"/>